<comment type="caution">
    <text evidence="2">The sequence shown here is derived from an EMBL/GenBank/DDBJ whole genome shotgun (WGS) entry which is preliminary data.</text>
</comment>
<dbReference type="AlphaFoldDB" id="A0A8X6QC63"/>
<reference evidence="2" key="1">
    <citation type="submission" date="2020-08" db="EMBL/GenBank/DDBJ databases">
        <title>Multicomponent nature underlies the extraordinary mechanical properties of spider dragline silk.</title>
        <authorList>
            <person name="Kono N."/>
            <person name="Nakamura H."/>
            <person name="Mori M."/>
            <person name="Yoshida Y."/>
            <person name="Ohtoshi R."/>
            <person name="Malay A.D."/>
            <person name="Moran D.A.P."/>
            <person name="Tomita M."/>
            <person name="Numata K."/>
            <person name="Arakawa K."/>
        </authorList>
    </citation>
    <scope>NUCLEOTIDE SEQUENCE</scope>
</reference>
<accession>A0A8X6QC63</accession>
<proteinExistence type="predicted"/>
<evidence type="ECO:0000259" key="1">
    <source>
        <dbReference type="Pfam" id="PF18701"/>
    </source>
</evidence>
<dbReference type="Pfam" id="PF18701">
    <property type="entry name" value="DUF5641"/>
    <property type="match status" value="1"/>
</dbReference>
<gene>
    <name evidence="2" type="ORF">NPIL_475101</name>
</gene>
<evidence type="ECO:0000313" key="3">
    <source>
        <dbReference type="Proteomes" id="UP000887013"/>
    </source>
</evidence>
<dbReference type="OrthoDB" id="6514903at2759"/>
<sequence>MVHRPGSRQRNRIKRLDESLVAVETILGFCVLGSISEDKGNDETWMNLAVSKESISEHLSQFWHLENLDIEKEEDTMDISEHKILKSFESSIEHNDNELHGFIANKKVLWKFIADRAPWWGGDDVLVEGATKSKLLWQLGRIQEVLIERDNNARTSIVKTPKGIFRRPIQMLYPLELDYA</sequence>
<protein>
    <recommendedName>
        <fullName evidence="1">DUF5641 domain-containing protein</fullName>
    </recommendedName>
</protein>
<evidence type="ECO:0000313" key="2">
    <source>
        <dbReference type="EMBL" id="GFU10572.1"/>
    </source>
</evidence>
<feature type="domain" description="DUF5641" evidence="1">
    <location>
        <begin position="120"/>
        <end position="175"/>
    </location>
</feature>
<organism evidence="2 3">
    <name type="scientific">Nephila pilipes</name>
    <name type="common">Giant wood spider</name>
    <name type="synonym">Nephila maculata</name>
    <dbReference type="NCBI Taxonomy" id="299642"/>
    <lineage>
        <taxon>Eukaryota</taxon>
        <taxon>Metazoa</taxon>
        <taxon>Ecdysozoa</taxon>
        <taxon>Arthropoda</taxon>
        <taxon>Chelicerata</taxon>
        <taxon>Arachnida</taxon>
        <taxon>Araneae</taxon>
        <taxon>Araneomorphae</taxon>
        <taxon>Entelegynae</taxon>
        <taxon>Araneoidea</taxon>
        <taxon>Nephilidae</taxon>
        <taxon>Nephila</taxon>
    </lineage>
</organism>
<dbReference type="EMBL" id="BMAW01125032">
    <property type="protein sequence ID" value="GFU10572.1"/>
    <property type="molecule type" value="Genomic_DNA"/>
</dbReference>
<dbReference type="InterPro" id="IPR040676">
    <property type="entry name" value="DUF5641"/>
</dbReference>
<keyword evidence="3" id="KW-1185">Reference proteome</keyword>
<name>A0A8X6QC63_NEPPI</name>
<dbReference type="Proteomes" id="UP000887013">
    <property type="component" value="Unassembled WGS sequence"/>
</dbReference>